<evidence type="ECO:0000256" key="6">
    <source>
        <dbReference type="PIRSR" id="PIRSR601019-2"/>
    </source>
</evidence>
<dbReference type="PRINTS" id="PR00318">
    <property type="entry name" value="GPROTEINA"/>
</dbReference>
<feature type="region of interest" description="Disordered" evidence="7">
    <location>
        <begin position="216"/>
        <end position="237"/>
    </location>
</feature>
<dbReference type="InterPro" id="IPR011025">
    <property type="entry name" value="GproteinA_insert"/>
</dbReference>
<keyword evidence="3 5" id="KW-0342">GTP-binding</keyword>
<feature type="compositionally biased region" description="Polar residues" evidence="7">
    <location>
        <begin position="228"/>
        <end position="237"/>
    </location>
</feature>
<feature type="binding site" evidence="5">
    <location>
        <begin position="395"/>
        <end position="398"/>
    </location>
    <ligand>
        <name>GTP</name>
        <dbReference type="ChEBI" id="CHEBI:37565"/>
    </ligand>
</feature>
<dbReference type="PROSITE" id="PS51882">
    <property type="entry name" value="G_ALPHA"/>
    <property type="match status" value="1"/>
</dbReference>
<feature type="region of interest" description="Disordered" evidence="7">
    <location>
        <begin position="129"/>
        <end position="164"/>
    </location>
</feature>
<feature type="compositionally biased region" description="Basic and acidic residues" evidence="7">
    <location>
        <begin position="23"/>
        <end position="36"/>
    </location>
</feature>
<dbReference type="SUPFAM" id="SSF47895">
    <property type="entry name" value="Transducin (alpha subunit), insertion domain"/>
    <property type="match status" value="1"/>
</dbReference>
<dbReference type="GO" id="GO:0046872">
    <property type="term" value="F:metal ion binding"/>
    <property type="evidence" value="ECO:0007669"/>
    <property type="project" value="UniProtKB-KW"/>
</dbReference>
<dbReference type="SUPFAM" id="SSF52540">
    <property type="entry name" value="P-loop containing nucleoside triphosphate hydrolases"/>
    <property type="match status" value="1"/>
</dbReference>
<evidence type="ECO:0000313" key="9">
    <source>
        <dbReference type="Proteomes" id="UP000736335"/>
    </source>
</evidence>
<evidence type="ECO:0000256" key="3">
    <source>
        <dbReference type="ARBA" id="ARBA00023134"/>
    </source>
</evidence>
<gene>
    <name evidence="8" type="ORF">BJ322DRAFT_1075989</name>
</gene>
<dbReference type="SMART" id="SM00275">
    <property type="entry name" value="G_alpha"/>
    <property type="match status" value="1"/>
</dbReference>
<dbReference type="FunFam" id="3.40.50.300:FF:000692">
    <property type="entry name" value="Guanine nucleotide-binding protein subunit alpha"/>
    <property type="match status" value="1"/>
</dbReference>
<evidence type="ECO:0000256" key="4">
    <source>
        <dbReference type="ARBA" id="ARBA00023224"/>
    </source>
</evidence>
<dbReference type="InterPro" id="IPR001019">
    <property type="entry name" value="Gprotein_alpha_su"/>
</dbReference>
<dbReference type="PANTHER" id="PTHR10218">
    <property type="entry name" value="GTP-BINDING PROTEIN ALPHA SUBUNIT"/>
    <property type="match status" value="1"/>
</dbReference>
<organism evidence="8 9">
    <name type="scientific">Thelephora terrestris</name>
    <dbReference type="NCBI Taxonomy" id="56493"/>
    <lineage>
        <taxon>Eukaryota</taxon>
        <taxon>Fungi</taxon>
        <taxon>Dikarya</taxon>
        <taxon>Basidiomycota</taxon>
        <taxon>Agaricomycotina</taxon>
        <taxon>Agaricomycetes</taxon>
        <taxon>Thelephorales</taxon>
        <taxon>Thelephoraceae</taxon>
        <taxon>Thelephora</taxon>
    </lineage>
</organism>
<keyword evidence="6" id="KW-0460">Magnesium</keyword>
<dbReference type="Gene3D" id="3.40.50.300">
    <property type="entry name" value="P-loop containing nucleotide triphosphate hydrolases"/>
    <property type="match status" value="2"/>
</dbReference>
<dbReference type="EMBL" id="WIUZ02000012">
    <property type="protein sequence ID" value="KAF9782406.1"/>
    <property type="molecule type" value="Genomic_DNA"/>
</dbReference>
<dbReference type="InterPro" id="IPR027417">
    <property type="entry name" value="P-loop_NTPase"/>
</dbReference>
<reference evidence="8" key="1">
    <citation type="journal article" date="2020" name="Nat. Commun.">
        <title>Large-scale genome sequencing of mycorrhizal fungi provides insights into the early evolution of symbiotic traits.</title>
        <authorList>
            <person name="Miyauchi S."/>
            <person name="Kiss E."/>
            <person name="Kuo A."/>
            <person name="Drula E."/>
            <person name="Kohler A."/>
            <person name="Sanchez-Garcia M."/>
            <person name="Morin E."/>
            <person name="Andreopoulos B."/>
            <person name="Barry K.W."/>
            <person name="Bonito G."/>
            <person name="Buee M."/>
            <person name="Carver A."/>
            <person name="Chen C."/>
            <person name="Cichocki N."/>
            <person name="Clum A."/>
            <person name="Culley D."/>
            <person name="Crous P.W."/>
            <person name="Fauchery L."/>
            <person name="Girlanda M."/>
            <person name="Hayes R.D."/>
            <person name="Keri Z."/>
            <person name="LaButti K."/>
            <person name="Lipzen A."/>
            <person name="Lombard V."/>
            <person name="Magnuson J."/>
            <person name="Maillard F."/>
            <person name="Murat C."/>
            <person name="Nolan M."/>
            <person name="Ohm R.A."/>
            <person name="Pangilinan J."/>
            <person name="Pereira M.F."/>
            <person name="Perotto S."/>
            <person name="Peter M."/>
            <person name="Pfister S."/>
            <person name="Riley R."/>
            <person name="Sitrit Y."/>
            <person name="Stielow J.B."/>
            <person name="Szollosi G."/>
            <person name="Zifcakova L."/>
            <person name="Stursova M."/>
            <person name="Spatafora J.W."/>
            <person name="Tedersoo L."/>
            <person name="Vaario L.M."/>
            <person name="Yamada A."/>
            <person name="Yan M."/>
            <person name="Wang P."/>
            <person name="Xu J."/>
            <person name="Bruns T."/>
            <person name="Baldrian P."/>
            <person name="Vilgalys R."/>
            <person name="Dunand C."/>
            <person name="Henrissat B."/>
            <person name="Grigoriev I.V."/>
            <person name="Hibbett D."/>
            <person name="Nagy L.G."/>
            <person name="Martin F.M."/>
        </authorList>
    </citation>
    <scope>NUCLEOTIDE SEQUENCE</scope>
    <source>
        <strain evidence="8">UH-Tt-Lm1</strain>
    </source>
</reference>
<feature type="region of interest" description="Disordered" evidence="7">
    <location>
        <begin position="1"/>
        <end position="36"/>
    </location>
</feature>
<dbReference type="OrthoDB" id="5817230at2759"/>
<dbReference type="GO" id="GO:0003924">
    <property type="term" value="F:GTPase activity"/>
    <property type="evidence" value="ECO:0007669"/>
    <property type="project" value="InterPro"/>
</dbReference>
<keyword evidence="1 6" id="KW-0479">Metal-binding</keyword>
<accession>A0A9P6HB10</accession>
<keyword evidence="2 5" id="KW-0547">Nucleotide-binding</keyword>
<evidence type="ECO:0000313" key="8">
    <source>
        <dbReference type="EMBL" id="KAF9782406.1"/>
    </source>
</evidence>
<keyword evidence="4" id="KW-0807">Transducer</keyword>
<evidence type="ECO:0000256" key="1">
    <source>
        <dbReference type="ARBA" id="ARBA00022723"/>
    </source>
</evidence>
<protein>
    <submittedName>
        <fullName evidence="8">G-protein alpha subunit</fullName>
    </submittedName>
</protein>
<dbReference type="GO" id="GO:0005525">
    <property type="term" value="F:GTP binding"/>
    <property type="evidence" value="ECO:0007669"/>
    <property type="project" value="UniProtKB-KW"/>
</dbReference>
<comment type="caution">
    <text evidence="8">The sequence shown here is derived from an EMBL/GenBank/DDBJ whole genome shotgun (WGS) entry which is preliminary data.</text>
</comment>
<dbReference type="Pfam" id="PF00503">
    <property type="entry name" value="G-alpha"/>
    <property type="match status" value="1"/>
</dbReference>
<dbReference type="PANTHER" id="PTHR10218:SF360">
    <property type="entry name" value="GUANINE NUCLEOTIDE-BINDING PROTEIN SUBUNIT ALPHA HOMOLOG"/>
    <property type="match status" value="1"/>
</dbReference>
<sequence length="484" mass="55217">MKAISNPRWPDDPFAAALMPPPKETEGERVKRVQEQEEAARISREIDEGLLETKKLIERRRKATKVLLLGQAESGKSTTLKNFQLSFCPSQFKQERTAWRSVIQLNLIKSVRRILQVIQDDWDHIGPAKPISPIPGFSRQSGSLVGPSSGPNSPKTGDKEDREPILTDAHRRLLMRLSPLVSMEENLVNKLFPHPPDPKEVSVRGGTNWKSYIAKLGKERDQKPIRPRSSQSSASQEEGTHILVTFKEDIIALWNDPAVHRVLKRRGCNIRDMSGFFLDDVRRIAVQNYEPSDQDIMKARLKTVGVEEYHFVMETVSEGNGDWYIYDVGGSRNLRSQWASFFDDVQAIIFLAPLTFNLNLEEDPTINRIEDSIMIWKAICSNKLLERTAIILFLNKMDVLATALESGLRVKDYVISYGDSPNDVPSVTKYFREKFRTYHKKLSPKPRTFFWHETSVIDTDATGAILFGVREGILRYHLSKSDVI</sequence>
<dbReference type="GO" id="GO:0005834">
    <property type="term" value="C:heterotrimeric G-protein complex"/>
    <property type="evidence" value="ECO:0007669"/>
    <property type="project" value="TreeGrafter"/>
</dbReference>
<reference evidence="8" key="2">
    <citation type="submission" date="2020-11" db="EMBL/GenBank/DDBJ databases">
        <authorList>
            <consortium name="DOE Joint Genome Institute"/>
            <person name="Kuo A."/>
            <person name="Miyauchi S."/>
            <person name="Kiss E."/>
            <person name="Drula E."/>
            <person name="Kohler A."/>
            <person name="Sanchez-Garcia M."/>
            <person name="Andreopoulos B."/>
            <person name="Barry K.W."/>
            <person name="Bonito G."/>
            <person name="Buee M."/>
            <person name="Carver A."/>
            <person name="Chen C."/>
            <person name="Cichocki N."/>
            <person name="Clum A."/>
            <person name="Culley D."/>
            <person name="Crous P.W."/>
            <person name="Fauchery L."/>
            <person name="Girlanda M."/>
            <person name="Hayes R."/>
            <person name="Keri Z."/>
            <person name="Labutti K."/>
            <person name="Lipzen A."/>
            <person name="Lombard V."/>
            <person name="Magnuson J."/>
            <person name="Maillard F."/>
            <person name="Morin E."/>
            <person name="Murat C."/>
            <person name="Nolan M."/>
            <person name="Ohm R."/>
            <person name="Pangilinan J."/>
            <person name="Pereira M."/>
            <person name="Perotto S."/>
            <person name="Peter M."/>
            <person name="Riley R."/>
            <person name="Sitrit Y."/>
            <person name="Stielow B."/>
            <person name="Szollosi G."/>
            <person name="Zifcakova L."/>
            <person name="Stursova M."/>
            <person name="Spatafora J.W."/>
            <person name="Tedersoo L."/>
            <person name="Vaario L.-M."/>
            <person name="Yamada A."/>
            <person name="Yan M."/>
            <person name="Wang P."/>
            <person name="Xu J."/>
            <person name="Bruns T."/>
            <person name="Baldrian P."/>
            <person name="Vilgalys R."/>
            <person name="Henrissat B."/>
            <person name="Grigoriev I.V."/>
            <person name="Hibbett D."/>
            <person name="Nagy L.G."/>
            <person name="Martin F.M."/>
        </authorList>
    </citation>
    <scope>NUCLEOTIDE SEQUENCE</scope>
    <source>
        <strain evidence="8">UH-Tt-Lm1</strain>
    </source>
</reference>
<evidence type="ECO:0000256" key="2">
    <source>
        <dbReference type="ARBA" id="ARBA00022741"/>
    </source>
</evidence>
<dbReference type="GO" id="GO:0007188">
    <property type="term" value="P:adenylate cyclase-modulating G protein-coupled receptor signaling pathway"/>
    <property type="evidence" value="ECO:0007669"/>
    <property type="project" value="TreeGrafter"/>
</dbReference>
<evidence type="ECO:0000256" key="5">
    <source>
        <dbReference type="PIRSR" id="PIRSR601019-1"/>
    </source>
</evidence>
<feature type="binding site" evidence="6">
    <location>
        <position position="303"/>
    </location>
    <ligand>
        <name>Mg(2+)</name>
        <dbReference type="ChEBI" id="CHEBI:18420"/>
    </ligand>
</feature>
<dbReference type="Proteomes" id="UP000736335">
    <property type="component" value="Unassembled WGS sequence"/>
</dbReference>
<proteinExistence type="predicted"/>
<name>A0A9P6HB10_9AGAM</name>
<dbReference type="GO" id="GO:0001664">
    <property type="term" value="F:G protein-coupled receptor binding"/>
    <property type="evidence" value="ECO:0007669"/>
    <property type="project" value="TreeGrafter"/>
</dbReference>
<dbReference type="GO" id="GO:0031683">
    <property type="term" value="F:G-protein beta/gamma-subunit complex binding"/>
    <property type="evidence" value="ECO:0007669"/>
    <property type="project" value="InterPro"/>
</dbReference>
<dbReference type="AlphaFoldDB" id="A0A9P6HB10"/>
<dbReference type="GO" id="GO:0005737">
    <property type="term" value="C:cytoplasm"/>
    <property type="evidence" value="ECO:0007669"/>
    <property type="project" value="TreeGrafter"/>
</dbReference>
<evidence type="ECO:0000256" key="7">
    <source>
        <dbReference type="SAM" id="MobiDB-lite"/>
    </source>
</evidence>
<keyword evidence="9" id="KW-1185">Reference proteome</keyword>